<protein>
    <submittedName>
        <fullName evidence="2">Uncharacterized protein</fullName>
    </submittedName>
</protein>
<dbReference type="Proteomes" id="UP000835052">
    <property type="component" value="Unassembled WGS sequence"/>
</dbReference>
<feature type="region of interest" description="Disordered" evidence="1">
    <location>
        <begin position="136"/>
        <end position="157"/>
    </location>
</feature>
<dbReference type="AlphaFoldDB" id="A0A8S1GRA8"/>
<sequence>MNSASSAQSPVRTAPQSFDSLASAPLRKNIRRSLDITTRTRRSLNFSVLSPVRASQEFESLPNAPLRRNIRRSWDMSTRTRRSLNFFALSPVRVAPVSQNFESLANAPVRQNMRRSLDTTTRTRRSLNFLIDLAPAQETSEAPAEAPKTPTRSEMAPEVFERLTWAPIRERQTRRSLESVQPPVLVFSLGNPSRDARSW</sequence>
<proteinExistence type="predicted"/>
<organism evidence="2 3">
    <name type="scientific">Caenorhabditis auriculariae</name>
    <dbReference type="NCBI Taxonomy" id="2777116"/>
    <lineage>
        <taxon>Eukaryota</taxon>
        <taxon>Metazoa</taxon>
        <taxon>Ecdysozoa</taxon>
        <taxon>Nematoda</taxon>
        <taxon>Chromadorea</taxon>
        <taxon>Rhabditida</taxon>
        <taxon>Rhabditina</taxon>
        <taxon>Rhabditomorpha</taxon>
        <taxon>Rhabditoidea</taxon>
        <taxon>Rhabditidae</taxon>
        <taxon>Peloderinae</taxon>
        <taxon>Caenorhabditis</taxon>
    </lineage>
</organism>
<evidence type="ECO:0000313" key="3">
    <source>
        <dbReference type="Proteomes" id="UP000835052"/>
    </source>
</evidence>
<comment type="caution">
    <text evidence="2">The sequence shown here is derived from an EMBL/GenBank/DDBJ whole genome shotgun (WGS) entry which is preliminary data.</text>
</comment>
<keyword evidence="3" id="KW-1185">Reference proteome</keyword>
<accession>A0A8S1GRA8</accession>
<evidence type="ECO:0000256" key="1">
    <source>
        <dbReference type="SAM" id="MobiDB-lite"/>
    </source>
</evidence>
<gene>
    <name evidence="2" type="ORF">CAUJ_LOCUS1708</name>
</gene>
<dbReference type="EMBL" id="CAJGYM010000003">
    <property type="protein sequence ID" value="CAD6185789.1"/>
    <property type="molecule type" value="Genomic_DNA"/>
</dbReference>
<name>A0A8S1GRA8_9PELO</name>
<feature type="region of interest" description="Disordered" evidence="1">
    <location>
        <begin position="1"/>
        <end position="20"/>
    </location>
</feature>
<reference evidence="2" key="1">
    <citation type="submission" date="2020-10" db="EMBL/GenBank/DDBJ databases">
        <authorList>
            <person name="Kikuchi T."/>
        </authorList>
    </citation>
    <scope>NUCLEOTIDE SEQUENCE</scope>
    <source>
        <strain evidence="2">NKZ352</strain>
    </source>
</reference>
<evidence type="ECO:0000313" key="2">
    <source>
        <dbReference type="EMBL" id="CAD6185789.1"/>
    </source>
</evidence>